<sequence>MNLEKRVICESFTCYNNININYRRNYYNEYAKEHLIKSIQLLQKATSLLESLSQFIKLFVVDRNYKINGEVWSLYNV</sequence>
<keyword evidence="2" id="KW-1185">Reference proteome</keyword>
<name>A0A6M8EJ53_9BACT</name>
<organism evidence="1 2">
    <name type="scientific">Arcobacter acticola</name>
    <dbReference type="NCBI Taxonomy" id="1849015"/>
    <lineage>
        <taxon>Bacteria</taxon>
        <taxon>Pseudomonadati</taxon>
        <taxon>Campylobacterota</taxon>
        <taxon>Epsilonproteobacteria</taxon>
        <taxon>Campylobacterales</taxon>
        <taxon>Arcobacteraceae</taxon>
        <taxon>Arcobacter</taxon>
    </lineage>
</organism>
<accession>A0A6M8EJ53</accession>
<gene>
    <name evidence="1" type="ORF">AACT_1378</name>
</gene>
<proteinExistence type="predicted"/>
<evidence type="ECO:0000313" key="2">
    <source>
        <dbReference type="Proteomes" id="UP000503483"/>
    </source>
</evidence>
<dbReference type="Proteomes" id="UP000503483">
    <property type="component" value="Chromosome"/>
</dbReference>
<dbReference type="AlphaFoldDB" id="A0A6M8EJ53"/>
<reference evidence="1 2" key="1">
    <citation type="submission" date="2019-08" db="EMBL/GenBank/DDBJ databases">
        <title>Complete genome sequence of Arcobacter acticola.</title>
        <authorList>
            <person name="Miller W."/>
        </authorList>
    </citation>
    <scope>NUCLEOTIDE SEQUENCE [LARGE SCALE GENOMIC DNA]</scope>
    <source>
        <strain evidence="1 2">KCTC 52212</strain>
    </source>
</reference>
<evidence type="ECO:0000313" key="1">
    <source>
        <dbReference type="EMBL" id="QKE28548.1"/>
    </source>
</evidence>
<dbReference type="EMBL" id="CP042652">
    <property type="protein sequence ID" value="QKE28548.1"/>
    <property type="molecule type" value="Genomic_DNA"/>
</dbReference>
<protein>
    <submittedName>
        <fullName evidence="1">Uncharacterized protein</fullName>
    </submittedName>
</protein>
<dbReference type="KEGG" id="paco:AACT_1378"/>